<dbReference type="Proteomes" id="UP001143910">
    <property type="component" value="Unassembled WGS sequence"/>
</dbReference>
<accession>A0ACC1MWA6</accession>
<sequence length="125" mass="13750">MASAAATGGLSAEQLAKFSADGYLIIPSALTPATVSSLLTETHKMLSEFPIEDHPLTRFTTGEGRDVEHVGDEYFLESGDKIRFFFEEDAFDATGKLIKPKEKAINKIGHYLHGQRPERNARTVP</sequence>
<evidence type="ECO:0000313" key="1">
    <source>
        <dbReference type="EMBL" id="KAJ2971277.1"/>
    </source>
</evidence>
<proteinExistence type="predicted"/>
<keyword evidence="2" id="KW-1185">Reference proteome</keyword>
<name>A0ACC1MWA6_9HYPO</name>
<comment type="caution">
    <text evidence="1">The sequence shown here is derived from an EMBL/GenBank/DDBJ whole genome shotgun (WGS) entry which is preliminary data.</text>
</comment>
<reference evidence="1" key="1">
    <citation type="submission" date="2022-08" db="EMBL/GenBank/DDBJ databases">
        <title>Genome Sequence of Lecanicillium fungicola.</title>
        <authorList>
            <person name="Buettner E."/>
        </authorList>
    </citation>
    <scope>NUCLEOTIDE SEQUENCE</scope>
    <source>
        <strain evidence="1">Babe33</strain>
    </source>
</reference>
<organism evidence="1 2">
    <name type="scientific">Zarea fungicola</name>
    <dbReference type="NCBI Taxonomy" id="93591"/>
    <lineage>
        <taxon>Eukaryota</taxon>
        <taxon>Fungi</taxon>
        <taxon>Dikarya</taxon>
        <taxon>Ascomycota</taxon>
        <taxon>Pezizomycotina</taxon>
        <taxon>Sordariomycetes</taxon>
        <taxon>Hypocreomycetidae</taxon>
        <taxon>Hypocreales</taxon>
        <taxon>Cordycipitaceae</taxon>
        <taxon>Zarea</taxon>
    </lineage>
</organism>
<protein>
    <submittedName>
        <fullName evidence="1">Uncharacterized protein</fullName>
    </submittedName>
</protein>
<dbReference type="EMBL" id="JANJQO010001372">
    <property type="protein sequence ID" value="KAJ2971277.1"/>
    <property type="molecule type" value="Genomic_DNA"/>
</dbReference>
<gene>
    <name evidence="1" type="ORF">NQ176_g7770</name>
</gene>
<evidence type="ECO:0000313" key="2">
    <source>
        <dbReference type="Proteomes" id="UP001143910"/>
    </source>
</evidence>